<evidence type="ECO:0000256" key="1">
    <source>
        <dbReference type="SAM" id="Coils"/>
    </source>
</evidence>
<reference evidence="2" key="1">
    <citation type="journal article" date="2020" name="Nat. Commun.">
        <title>Large-scale genome sequencing of mycorrhizal fungi provides insights into the early evolution of symbiotic traits.</title>
        <authorList>
            <person name="Miyauchi S."/>
            <person name="Kiss E."/>
            <person name="Kuo A."/>
            <person name="Drula E."/>
            <person name="Kohler A."/>
            <person name="Sanchez-Garcia M."/>
            <person name="Morin E."/>
            <person name="Andreopoulos B."/>
            <person name="Barry K.W."/>
            <person name="Bonito G."/>
            <person name="Buee M."/>
            <person name="Carver A."/>
            <person name="Chen C."/>
            <person name="Cichocki N."/>
            <person name="Clum A."/>
            <person name="Culley D."/>
            <person name="Crous P.W."/>
            <person name="Fauchery L."/>
            <person name="Girlanda M."/>
            <person name="Hayes R.D."/>
            <person name="Keri Z."/>
            <person name="LaButti K."/>
            <person name="Lipzen A."/>
            <person name="Lombard V."/>
            <person name="Magnuson J."/>
            <person name="Maillard F."/>
            <person name="Murat C."/>
            <person name="Nolan M."/>
            <person name="Ohm R.A."/>
            <person name="Pangilinan J."/>
            <person name="Pereira M.F."/>
            <person name="Perotto S."/>
            <person name="Peter M."/>
            <person name="Pfister S."/>
            <person name="Riley R."/>
            <person name="Sitrit Y."/>
            <person name="Stielow J.B."/>
            <person name="Szollosi G."/>
            <person name="Zifcakova L."/>
            <person name="Stursova M."/>
            <person name="Spatafora J.W."/>
            <person name="Tedersoo L."/>
            <person name="Vaario L.M."/>
            <person name="Yamada A."/>
            <person name="Yan M."/>
            <person name="Wang P."/>
            <person name="Xu J."/>
            <person name="Bruns T."/>
            <person name="Baldrian P."/>
            <person name="Vilgalys R."/>
            <person name="Dunand C."/>
            <person name="Henrissat B."/>
            <person name="Grigoriev I.V."/>
            <person name="Hibbett D."/>
            <person name="Nagy L.G."/>
            <person name="Martin F.M."/>
        </authorList>
    </citation>
    <scope>NUCLEOTIDE SEQUENCE</scope>
    <source>
        <strain evidence="2">UH-Tt-Lm1</strain>
    </source>
</reference>
<dbReference type="OrthoDB" id="10499709at2759"/>
<evidence type="ECO:0000313" key="3">
    <source>
        <dbReference type="Proteomes" id="UP000736335"/>
    </source>
</evidence>
<accession>A0A9P6HPL1</accession>
<sequence>MDKLHMLRGTSHDESERLARIIAHLGNLPSHQLSDVVGYNEHNHPTGETLAGEKRRAVILEAENKLKEKHDHLDRNLIALQAKLEDLMKEKQAREVNCGLRPPPADPIEMAVEEAVAAHQTNVQRVVAVENSLQTITSVEGNPHKGGLIQTIEESLPAPDCQSLQLQVFAESIAKLIYQVPVIRQEIASIKVGNDQRKEEEKVHEENVRTLDRYLDASSAKLDALHSRVTELIEGLKHEITTQGNPKGTIPDGGADLCETCEYSKVVRGRWTLSAVGKS</sequence>
<gene>
    <name evidence="2" type="ORF">BJ322DRAFT_564468</name>
</gene>
<keyword evidence="1" id="KW-0175">Coiled coil</keyword>
<reference evidence="2" key="2">
    <citation type="submission" date="2020-11" db="EMBL/GenBank/DDBJ databases">
        <authorList>
            <consortium name="DOE Joint Genome Institute"/>
            <person name="Kuo A."/>
            <person name="Miyauchi S."/>
            <person name="Kiss E."/>
            <person name="Drula E."/>
            <person name="Kohler A."/>
            <person name="Sanchez-Garcia M."/>
            <person name="Andreopoulos B."/>
            <person name="Barry K.W."/>
            <person name="Bonito G."/>
            <person name="Buee M."/>
            <person name="Carver A."/>
            <person name="Chen C."/>
            <person name="Cichocki N."/>
            <person name="Clum A."/>
            <person name="Culley D."/>
            <person name="Crous P.W."/>
            <person name="Fauchery L."/>
            <person name="Girlanda M."/>
            <person name="Hayes R."/>
            <person name="Keri Z."/>
            <person name="Labutti K."/>
            <person name="Lipzen A."/>
            <person name="Lombard V."/>
            <person name="Magnuson J."/>
            <person name="Maillard F."/>
            <person name="Morin E."/>
            <person name="Murat C."/>
            <person name="Nolan M."/>
            <person name="Ohm R."/>
            <person name="Pangilinan J."/>
            <person name="Pereira M."/>
            <person name="Perotto S."/>
            <person name="Peter M."/>
            <person name="Riley R."/>
            <person name="Sitrit Y."/>
            <person name="Stielow B."/>
            <person name="Szollosi G."/>
            <person name="Zifcakova L."/>
            <person name="Stursova M."/>
            <person name="Spatafora J.W."/>
            <person name="Tedersoo L."/>
            <person name="Vaario L.-M."/>
            <person name="Yamada A."/>
            <person name="Yan M."/>
            <person name="Wang P."/>
            <person name="Xu J."/>
            <person name="Bruns T."/>
            <person name="Baldrian P."/>
            <person name="Vilgalys R."/>
            <person name="Henrissat B."/>
            <person name="Grigoriev I.V."/>
            <person name="Hibbett D."/>
            <person name="Nagy L.G."/>
            <person name="Martin F.M."/>
        </authorList>
    </citation>
    <scope>NUCLEOTIDE SEQUENCE</scope>
    <source>
        <strain evidence="2">UH-Tt-Lm1</strain>
    </source>
</reference>
<evidence type="ECO:0000313" key="2">
    <source>
        <dbReference type="EMBL" id="KAF9789894.1"/>
    </source>
</evidence>
<feature type="coiled-coil region" evidence="1">
    <location>
        <begin position="63"/>
        <end position="97"/>
    </location>
</feature>
<proteinExistence type="predicted"/>
<dbReference type="AlphaFoldDB" id="A0A9P6HPL1"/>
<comment type="caution">
    <text evidence="2">The sequence shown here is derived from an EMBL/GenBank/DDBJ whole genome shotgun (WGS) entry which is preliminary data.</text>
</comment>
<keyword evidence="3" id="KW-1185">Reference proteome</keyword>
<dbReference type="Proteomes" id="UP000736335">
    <property type="component" value="Unassembled WGS sequence"/>
</dbReference>
<dbReference type="EMBL" id="WIUZ02000003">
    <property type="protein sequence ID" value="KAF9789894.1"/>
    <property type="molecule type" value="Genomic_DNA"/>
</dbReference>
<name>A0A9P6HPL1_9AGAM</name>
<protein>
    <submittedName>
        <fullName evidence="2">Uncharacterized protein</fullName>
    </submittedName>
</protein>
<organism evidence="2 3">
    <name type="scientific">Thelephora terrestris</name>
    <dbReference type="NCBI Taxonomy" id="56493"/>
    <lineage>
        <taxon>Eukaryota</taxon>
        <taxon>Fungi</taxon>
        <taxon>Dikarya</taxon>
        <taxon>Basidiomycota</taxon>
        <taxon>Agaricomycotina</taxon>
        <taxon>Agaricomycetes</taxon>
        <taxon>Thelephorales</taxon>
        <taxon>Thelephoraceae</taxon>
        <taxon>Thelephora</taxon>
    </lineage>
</organism>